<dbReference type="GO" id="GO:0015138">
    <property type="term" value="F:fumarate transmembrane transporter activity"/>
    <property type="evidence" value="ECO:0007669"/>
    <property type="project" value="TreeGrafter"/>
</dbReference>
<proteinExistence type="inferred from homology"/>
<keyword evidence="9 10" id="KW-0472">Membrane</keyword>
<feature type="transmembrane region" description="Helical" evidence="10">
    <location>
        <begin position="160"/>
        <end position="179"/>
    </location>
</feature>
<feature type="transmembrane region" description="Helical" evidence="10">
    <location>
        <begin position="20"/>
        <end position="38"/>
    </location>
</feature>
<dbReference type="HAMAP" id="MF_01300">
    <property type="entry name" value="C4_dicarb_transport"/>
    <property type="match status" value="1"/>
</dbReference>
<dbReference type="PANTHER" id="PTHR42865">
    <property type="entry name" value="PROTON/GLUTAMATE-ASPARTATE SYMPORTER"/>
    <property type="match status" value="1"/>
</dbReference>
<comment type="similarity">
    <text evidence="2 10">Belongs to the dicarboxylate/amino acid:cation symporter (DAACS) (TC 2.A.23) family.</text>
</comment>
<evidence type="ECO:0000256" key="10">
    <source>
        <dbReference type="HAMAP-Rule" id="MF_01300"/>
    </source>
</evidence>
<sequence length="436" mass="46036">MTTMATAAPARASQAWYKILYVQVLIAILIGAMVGSLWPSVATNDWVKALGDGFIKLIKMVIAPIIFCTVTSGIAHIQDAKKVGRVGVKALVYFEIVSSFALVLGLLMGNLVQIGHGLAVKPDAAAVANYVKQAEASKTVDFFLNIVPDTVVGAFARGDVLQVLLFAILFGFSLMALGNRGERLRGMIDDVAHAVFGVIAIIMKAAPIGAFGAMAFTVGKFGPAALGNLIGLIALFYATAALFVVVVLGLIARLVGFSIFKFIVYIKDEILIVLGTSSSESALPQLMEKLERLGCSKPVVGLVVPTGYSFNLDGTNIYMTLATLFIAQALGVDLTFGQQLTILLVAMLTSKGASGVTGAGFITLAATLSVVNPALVPGMAIVFSIDKFMSEVRALTNITGNGIAAVFVSWWEDELEHATLQARLNQPNVSTTIDTR</sequence>
<dbReference type="NCBIfam" id="NF002461">
    <property type="entry name" value="PRK01663.1"/>
    <property type="match status" value="1"/>
</dbReference>
<gene>
    <name evidence="10" type="primary">dctA</name>
    <name evidence="11" type="ORF">CVM73_20155</name>
</gene>
<dbReference type="PANTHER" id="PTHR42865:SF1">
    <property type="entry name" value="AEROBIC C4-DICARBOXYLATE TRANSPORT PROTEIN"/>
    <property type="match status" value="1"/>
</dbReference>
<feature type="transmembrane region" description="Helical" evidence="10">
    <location>
        <begin position="191"/>
        <end position="217"/>
    </location>
</feature>
<dbReference type="InterPro" id="IPR036458">
    <property type="entry name" value="Na:dicarbo_symporter_sf"/>
</dbReference>
<evidence type="ECO:0000256" key="6">
    <source>
        <dbReference type="ARBA" id="ARBA00022692"/>
    </source>
</evidence>
<dbReference type="RefSeq" id="WP_100233597.1">
    <property type="nucleotide sequence ID" value="NZ_PGVG01000016.1"/>
</dbReference>
<dbReference type="GO" id="GO:0005886">
    <property type="term" value="C:plasma membrane"/>
    <property type="evidence" value="ECO:0007669"/>
    <property type="project" value="UniProtKB-SubCell"/>
</dbReference>
<evidence type="ECO:0000256" key="3">
    <source>
        <dbReference type="ARBA" id="ARBA00022448"/>
    </source>
</evidence>
<keyword evidence="5" id="KW-0997">Cell inner membrane</keyword>
<accession>A0A2M8R6R7</accession>
<keyword evidence="12" id="KW-1185">Reference proteome</keyword>
<evidence type="ECO:0000256" key="9">
    <source>
        <dbReference type="ARBA" id="ARBA00023136"/>
    </source>
</evidence>
<dbReference type="InterPro" id="IPR001991">
    <property type="entry name" value="Na-dicarboxylate_symporter"/>
</dbReference>
<reference evidence="11 12" key="1">
    <citation type="submission" date="2017-11" db="EMBL/GenBank/DDBJ databases">
        <title>Bradyrhizobium forestalis sp. nov., an efficient nitrogen-fixing bacterium isolated from nodules of forest legume species in the Amazon.</title>
        <authorList>
            <person name="Costa E.M."/>
            <person name="Guimaraes A."/>
            <person name="Carvalho T.S."/>
            <person name="Rodrigues T.L."/>
            <person name="Ribeiro P.R.A."/>
            <person name="Lebbe L."/>
            <person name="Willems A."/>
            <person name="Moreira F.M.S."/>
        </authorList>
    </citation>
    <scope>NUCLEOTIDE SEQUENCE [LARGE SCALE GENOMIC DNA]</scope>
    <source>
        <strain evidence="11 12">INPA54B</strain>
    </source>
</reference>
<dbReference type="EMBL" id="PGVG01000016">
    <property type="protein sequence ID" value="PJG53498.1"/>
    <property type="molecule type" value="Genomic_DNA"/>
</dbReference>
<keyword evidence="8 10" id="KW-1133">Transmembrane helix</keyword>
<dbReference type="InterPro" id="IPR023954">
    <property type="entry name" value="C4_dicarb_transport"/>
</dbReference>
<evidence type="ECO:0000256" key="8">
    <source>
        <dbReference type="ARBA" id="ARBA00022989"/>
    </source>
</evidence>
<comment type="subcellular location">
    <subcellularLocation>
        <location evidence="1">Cell inner membrane</location>
        <topology evidence="1">Multi-pass membrane protein</topology>
    </subcellularLocation>
    <subcellularLocation>
        <location evidence="10">Cell membrane</location>
        <topology evidence="10">Multi-pass membrane protein</topology>
    </subcellularLocation>
</comment>
<name>A0A2M8R6R7_9BRAD</name>
<dbReference type="Gene3D" id="1.10.3860.10">
    <property type="entry name" value="Sodium:dicarboxylate symporter"/>
    <property type="match status" value="1"/>
</dbReference>
<protein>
    <recommendedName>
        <fullName evidence="10">C4-dicarboxylate transport protein</fullName>
    </recommendedName>
</protein>
<evidence type="ECO:0000256" key="1">
    <source>
        <dbReference type="ARBA" id="ARBA00004429"/>
    </source>
</evidence>
<feature type="transmembrane region" description="Helical" evidence="10">
    <location>
        <begin position="229"/>
        <end position="252"/>
    </location>
</feature>
<dbReference type="Proteomes" id="UP000231194">
    <property type="component" value="Unassembled WGS sequence"/>
</dbReference>
<feature type="transmembrane region" description="Helical" evidence="10">
    <location>
        <begin position="90"/>
        <end position="112"/>
    </location>
</feature>
<dbReference type="GO" id="GO:0015141">
    <property type="term" value="F:succinate transmembrane transporter activity"/>
    <property type="evidence" value="ECO:0007669"/>
    <property type="project" value="TreeGrafter"/>
</dbReference>
<comment type="function">
    <text evidence="10">Responsible for the transport of dicarboxylates such as succinate, fumarate, and malate across the membrane.</text>
</comment>
<evidence type="ECO:0000313" key="11">
    <source>
        <dbReference type="EMBL" id="PJG53498.1"/>
    </source>
</evidence>
<dbReference type="GO" id="GO:0070778">
    <property type="term" value="P:L-aspartate transmembrane transport"/>
    <property type="evidence" value="ECO:0007669"/>
    <property type="project" value="TreeGrafter"/>
</dbReference>
<evidence type="ECO:0000256" key="2">
    <source>
        <dbReference type="ARBA" id="ARBA00006148"/>
    </source>
</evidence>
<evidence type="ECO:0000256" key="7">
    <source>
        <dbReference type="ARBA" id="ARBA00022847"/>
    </source>
</evidence>
<evidence type="ECO:0000256" key="4">
    <source>
        <dbReference type="ARBA" id="ARBA00022475"/>
    </source>
</evidence>
<dbReference type="PRINTS" id="PR00173">
    <property type="entry name" value="EDTRNSPORT"/>
</dbReference>
<dbReference type="PROSITE" id="PS00714">
    <property type="entry name" value="NA_DICARBOXYL_SYMP_2"/>
    <property type="match status" value="1"/>
</dbReference>
<feature type="transmembrane region" description="Helical" evidence="10">
    <location>
        <begin position="317"/>
        <end position="336"/>
    </location>
</feature>
<keyword evidence="6 10" id="KW-0812">Transmembrane</keyword>
<evidence type="ECO:0000313" key="12">
    <source>
        <dbReference type="Proteomes" id="UP000231194"/>
    </source>
</evidence>
<feature type="transmembrane region" description="Helical" evidence="10">
    <location>
        <begin position="58"/>
        <end position="78"/>
    </location>
</feature>
<dbReference type="SUPFAM" id="SSF118215">
    <property type="entry name" value="Proton glutamate symport protein"/>
    <property type="match status" value="1"/>
</dbReference>
<dbReference type="OrthoDB" id="9766690at2"/>
<keyword evidence="7 10" id="KW-0769">Symport</keyword>
<keyword evidence="3 10" id="KW-0813">Transport</keyword>
<comment type="caution">
    <text evidence="11">The sequence shown here is derived from an EMBL/GenBank/DDBJ whole genome shotgun (WGS) entry which is preliminary data.</text>
</comment>
<organism evidence="11 12">
    <name type="scientific">Bradyrhizobium forestalis</name>
    <dbReference type="NCBI Taxonomy" id="1419263"/>
    <lineage>
        <taxon>Bacteria</taxon>
        <taxon>Pseudomonadati</taxon>
        <taxon>Pseudomonadota</taxon>
        <taxon>Alphaproteobacteria</taxon>
        <taxon>Hyphomicrobiales</taxon>
        <taxon>Nitrobacteraceae</taxon>
        <taxon>Bradyrhizobium</taxon>
    </lineage>
</organism>
<dbReference type="Pfam" id="PF00375">
    <property type="entry name" value="SDF"/>
    <property type="match status" value="1"/>
</dbReference>
<dbReference type="GO" id="GO:0015366">
    <property type="term" value="F:malate:proton symporter activity"/>
    <property type="evidence" value="ECO:0007669"/>
    <property type="project" value="TreeGrafter"/>
</dbReference>
<evidence type="ECO:0000256" key="5">
    <source>
        <dbReference type="ARBA" id="ARBA00022519"/>
    </source>
</evidence>
<keyword evidence="4 10" id="KW-1003">Cell membrane</keyword>
<dbReference type="FunFam" id="1.10.3860.10:FF:000001">
    <property type="entry name" value="C4-dicarboxylate transport protein"/>
    <property type="match status" value="1"/>
</dbReference>
<feature type="transmembrane region" description="Helical" evidence="10">
    <location>
        <begin position="356"/>
        <end position="383"/>
    </location>
</feature>
<dbReference type="InterPro" id="IPR018107">
    <property type="entry name" value="Na-dicarboxylate_symporter_CS"/>
</dbReference>
<dbReference type="AlphaFoldDB" id="A0A2M8R6R7"/>